<evidence type="ECO:0000313" key="8">
    <source>
        <dbReference type="EMBL" id="CAL8127433.1"/>
    </source>
</evidence>
<keyword evidence="2 6" id="KW-0812">Transmembrane</keyword>
<evidence type="ECO:0000259" key="7">
    <source>
        <dbReference type="PROSITE" id="PS50222"/>
    </source>
</evidence>
<accession>A0ABP1RE45</accession>
<feature type="compositionally biased region" description="Pro residues" evidence="5">
    <location>
        <begin position="56"/>
        <end position="65"/>
    </location>
</feature>
<organism evidence="8 9">
    <name type="scientific">Orchesella dallaii</name>
    <dbReference type="NCBI Taxonomy" id="48710"/>
    <lineage>
        <taxon>Eukaryota</taxon>
        <taxon>Metazoa</taxon>
        <taxon>Ecdysozoa</taxon>
        <taxon>Arthropoda</taxon>
        <taxon>Hexapoda</taxon>
        <taxon>Collembola</taxon>
        <taxon>Entomobryomorpha</taxon>
        <taxon>Entomobryoidea</taxon>
        <taxon>Orchesellidae</taxon>
        <taxon>Orchesellinae</taxon>
        <taxon>Orchesella</taxon>
    </lineage>
</organism>
<feature type="transmembrane region" description="Helical" evidence="6">
    <location>
        <begin position="509"/>
        <end position="526"/>
    </location>
</feature>
<feature type="transmembrane region" description="Helical" evidence="6">
    <location>
        <begin position="717"/>
        <end position="743"/>
    </location>
</feature>
<feature type="transmembrane region" description="Helical" evidence="6">
    <location>
        <begin position="359"/>
        <end position="387"/>
    </location>
</feature>
<feature type="region of interest" description="Disordered" evidence="5">
    <location>
        <begin position="1"/>
        <end position="68"/>
    </location>
</feature>
<dbReference type="Gene3D" id="1.10.238.10">
    <property type="entry name" value="EF-hand"/>
    <property type="match status" value="1"/>
</dbReference>
<feature type="transmembrane region" description="Helical" evidence="6">
    <location>
        <begin position="538"/>
        <end position="558"/>
    </location>
</feature>
<dbReference type="SUPFAM" id="SSF47473">
    <property type="entry name" value="EF-hand"/>
    <property type="match status" value="1"/>
</dbReference>
<dbReference type="PANTHER" id="PTHR46474">
    <property type="entry name" value="TWO PORE CALCIUM CHANNEL PROTEIN 1"/>
    <property type="match status" value="1"/>
</dbReference>
<dbReference type="InterPro" id="IPR005821">
    <property type="entry name" value="Ion_trans_dom"/>
</dbReference>
<comment type="caution">
    <text evidence="8">The sequence shown here is derived from an EMBL/GenBank/DDBJ whole genome shotgun (WGS) entry which is preliminary data.</text>
</comment>
<feature type="transmembrane region" description="Helical" evidence="6">
    <location>
        <begin position="299"/>
        <end position="318"/>
    </location>
</feature>
<feature type="transmembrane region" description="Helical" evidence="6">
    <location>
        <begin position="614"/>
        <end position="639"/>
    </location>
</feature>
<dbReference type="InterPro" id="IPR011992">
    <property type="entry name" value="EF-hand-dom_pair"/>
</dbReference>
<evidence type="ECO:0000256" key="6">
    <source>
        <dbReference type="SAM" id="Phobius"/>
    </source>
</evidence>
<evidence type="ECO:0000256" key="2">
    <source>
        <dbReference type="ARBA" id="ARBA00022692"/>
    </source>
</evidence>
<feature type="transmembrane region" description="Helical" evidence="6">
    <location>
        <begin position="163"/>
        <end position="189"/>
    </location>
</feature>
<proteinExistence type="predicted"/>
<feature type="domain" description="EF-hand" evidence="7">
    <location>
        <begin position="438"/>
        <end position="473"/>
    </location>
</feature>
<feature type="transmembrane region" description="Helical" evidence="6">
    <location>
        <begin position="201"/>
        <end position="225"/>
    </location>
</feature>
<evidence type="ECO:0000256" key="1">
    <source>
        <dbReference type="ARBA" id="ARBA00004141"/>
    </source>
</evidence>
<feature type="region of interest" description="Disordered" evidence="5">
    <location>
        <begin position="94"/>
        <end position="115"/>
    </location>
</feature>
<feature type="transmembrane region" description="Helical" evidence="6">
    <location>
        <begin position="570"/>
        <end position="593"/>
    </location>
</feature>
<dbReference type="PROSITE" id="PS50222">
    <property type="entry name" value="EF_HAND_2"/>
    <property type="match status" value="1"/>
</dbReference>
<feature type="transmembrane region" description="Helical" evidence="6">
    <location>
        <begin position="330"/>
        <end position="347"/>
    </location>
</feature>
<dbReference type="Gene3D" id="1.20.120.350">
    <property type="entry name" value="Voltage-gated potassium channels. Chain C"/>
    <property type="match status" value="1"/>
</dbReference>
<dbReference type="Proteomes" id="UP001642540">
    <property type="component" value="Unassembled WGS sequence"/>
</dbReference>
<dbReference type="Pfam" id="PF00520">
    <property type="entry name" value="Ion_trans"/>
    <property type="match status" value="2"/>
</dbReference>
<name>A0ABP1RE45_9HEXA</name>
<sequence length="837" mass="97306">MFSDSDSEHQQLNINNDDPVGPGFEDESLEDHLGLRNTENDAPVNFATTSSSLGPPQTPRSPPPTYGDSKFAQILGFGFFRESASPLNMGTLEVDSELDRPPEERQPRPSTTAPLEPSFYQIGMRMADTQWAMNYQEAAIYLEEGANNDQFSTHPKRRESLPAYILAHTSWFYILDLLASLILLFLALAEEPAVEAFEMPIGIHASLELSALAVITIGLILKLRWLGVKTIFTHHRTLLKALTLAVMIVEATVVLYRQTSHFRVTRALRPIFLMDNRYCRGVRRFTRQVLQSLPPILDMLLLLFFFILSFTLLGHFLFKNDENDPYFKTLGMSFVNLFVLLTTANYPDVMMPQYYRNRWAALFFIAYLVTVLYLFMNLLLAVVYDVFTSLEKEKFRKLVIHKRKACHFAFNLLISKSNTNGIIFRHYYGMMTQFKPNKSLRDIYLTFRALDRTGDGILSREEFCRFYEVADLKWKSVISNSGFQAQWPYFKEIGATAQRFLTSPYANHLFNGVIVLNSVAMAARWIDGGGPHGSWDSYLFATWFLFEMCLKLATWGYIRVFSSGWHSFDLVASVAFFFTILLVQFIPSWDELLTFIRPLRLLRLFKLKKRYRDVFGTVFILIPPMSSAASVILILYYFFAIIGMELFSDYNLVNCCNGTFLQPYYADDGSNTTMHYFLNTYSNILASFVTLFELTVVNNWYVIMEGHAYVTNDFSRIYFMTFYLVTMVLLTIIVAFILETFLFRIQYKRAMDKNTEEKMLRTEVWLTGEEIDFCYRQYCQDHRKRMELLQDYGEDLAAKGYVTYVGYRRRTKEILFKRMFRNEIPDWLRETEPIVGI</sequence>
<dbReference type="PANTHER" id="PTHR46474:SF1">
    <property type="entry name" value="TWO PORE CHANNEL PROTEIN 1"/>
    <property type="match status" value="1"/>
</dbReference>
<comment type="subcellular location">
    <subcellularLocation>
        <location evidence="1">Membrane</location>
        <topology evidence="1">Multi-pass membrane protein</topology>
    </subcellularLocation>
</comment>
<evidence type="ECO:0000256" key="4">
    <source>
        <dbReference type="ARBA" id="ARBA00023136"/>
    </source>
</evidence>
<reference evidence="8 9" key="1">
    <citation type="submission" date="2024-08" db="EMBL/GenBank/DDBJ databases">
        <authorList>
            <person name="Cucini C."/>
            <person name="Frati F."/>
        </authorList>
    </citation>
    <scope>NUCLEOTIDE SEQUENCE [LARGE SCALE GENOMIC DNA]</scope>
</reference>
<feature type="compositionally biased region" description="Basic and acidic residues" evidence="5">
    <location>
        <begin position="97"/>
        <end position="107"/>
    </location>
</feature>
<evidence type="ECO:0000256" key="3">
    <source>
        <dbReference type="ARBA" id="ARBA00022989"/>
    </source>
</evidence>
<dbReference type="InterPro" id="IPR028801">
    <property type="entry name" value="TPC1_animal"/>
</dbReference>
<dbReference type="SUPFAM" id="SSF81324">
    <property type="entry name" value="Voltage-gated potassium channels"/>
    <property type="match status" value="2"/>
</dbReference>
<evidence type="ECO:0000313" key="9">
    <source>
        <dbReference type="Proteomes" id="UP001642540"/>
    </source>
</evidence>
<dbReference type="InterPro" id="IPR002048">
    <property type="entry name" value="EF_hand_dom"/>
</dbReference>
<keyword evidence="3 6" id="KW-1133">Transmembrane helix</keyword>
<gene>
    <name evidence="8" type="ORF">ODALV1_LOCUS21835</name>
</gene>
<keyword evidence="4 6" id="KW-0472">Membrane</keyword>
<dbReference type="EMBL" id="CAXLJM020000072">
    <property type="protein sequence ID" value="CAL8127433.1"/>
    <property type="molecule type" value="Genomic_DNA"/>
</dbReference>
<keyword evidence="9" id="KW-1185">Reference proteome</keyword>
<evidence type="ECO:0000256" key="5">
    <source>
        <dbReference type="SAM" id="MobiDB-lite"/>
    </source>
</evidence>
<feature type="transmembrane region" description="Helical" evidence="6">
    <location>
        <begin position="237"/>
        <end position="256"/>
    </location>
</feature>
<dbReference type="InterPro" id="IPR027359">
    <property type="entry name" value="Volt_channel_dom_sf"/>
</dbReference>
<dbReference type="Gene3D" id="1.10.287.70">
    <property type="match status" value="2"/>
</dbReference>
<protein>
    <recommendedName>
        <fullName evidence="7">EF-hand domain-containing protein</fullName>
    </recommendedName>
</protein>